<dbReference type="InterPro" id="IPR037224">
    <property type="entry name" value="PapC_N_sf"/>
</dbReference>
<dbReference type="Pfam" id="PF00577">
    <property type="entry name" value="Usher"/>
    <property type="match status" value="1"/>
</dbReference>
<dbReference type="PROSITE" id="PS01151">
    <property type="entry name" value="FIMBRIAL_USHER"/>
    <property type="match status" value="1"/>
</dbReference>
<dbReference type="Gene3D" id="2.60.40.2070">
    <property type="match status" value="1"/>
</dbReference>
<keyword evidence="4" id="KW-1134">Transmembrane beta strand</keyword>
<evidence type="ECO:0000259" key="11">
    <source>
        <dbReference type="Pfam" id="PF13953"/>
    </source>
</evidence>
<gene>
    <name evidence="13" type="primary">htrE_4</name>
    <name evidence="13" type="ORF">ERS137941_03074</name>
    <name evidence="14" type="ORF">I6I39_16190</name>
</gene>
<dbReference type="Gene3D" id="2.60.40.3110">
    <property type="match status" value="1"/>
</dbReference>
<proteinExistence type="inferred from homology"/>
<keyword evidence="3 9" id="KW-0813">Transport</keyword>
<evidence type="ECO:0000313" key="14">
    <source>
        <dbReference type="EMBL" id="QQU46457.1"/>
    </source>
</evidence>
<feature type="domain" description="PapC-like C-terminal" evidence="11">
    <location>
        <begin position="713"/>
        <end position="776"/>
    </location>
</feature>
<evidence type="ECO:0000256" key="1">
    <source>
        <dbReference type="ARBA" id="ARBA00004571"/>
    </source>
</evidence>
<dbReference type="SUPFAM" id="SSF141729">
    <property type="entry name" value="FimD N-terminal domain-like"/>
    <property type="match status" value="1"/>
</dbReference>
<dbReference type="PATRIC" id="fig|630.129.peg.1615"/>
<evidence type="ECO:0000256" key="7">
    <source>
        <dbReference type="ARBA" id="ARBA00023136"/>
    </source>
</evidence>
<evidence type="ECO:0000313" key="16">
    <source>
        <dbReference type="Proteomes" id="UP000595309"/>
    </source>
</evidence>
<keyword evidence="8 9" id="KW-0998">Cell outer membrane</keyword>
<comment type="similarity">
    <text evidence="2 9">Belongs to the fimbrial export usher family.</text>
</comment>
<keyword evidence="5 9" id="KW-0812">Transmembrane</keyword>
<evidence type="ECO:0000256" key="6">
    <source>
        <dbReference type="ARBA" id="ARBA00022729"/>
    </source>
</evidence>
<dbReference type="Proteomes" id="UP000048841">
    <property type="component" value="Unassembled WGS sequence"/>
</dbReference>
<evidence type="ECO:0000256" key="3">
    <source>
        <dbReference type="ARBA" id="ARBA00022448"/>
    </source>
</evidence>
<dbReference type="InterPro" id="IPR025949">
    <property type="entry name" value="PapC-like_C"/>
</dbReference>
<feature type="chain" id="PRO_5036292686" evidence="10">
    <location>
        <begin position="22"/>
        <end position="792"/>
    </location>
</feature>
<dbReference type="PANTHER" id="PTHR30451:SF8">
    <property type="entry name" value="FIMBRIAL USHER PROTEIN"/>
    <property type="match status" value="1"/>
</dbReference>
<dbReference type="GO" id="GO:0015473">
    <property type="term" value="F:fimbrial usher porin activity"/>
    <property type="evidence" value="ECO:0007669"/>
    <property type="project" value="InterPro"/>
</dbReference>
<dbReference type="Proteomes" id="UP000595309">
    <property type="component" value="Chromosome"/>
</dbReference>
<reference evidence="14 16" key="2">
    <citation type="submission" date="2021-01" db="EMBL/GenBank/DDBJ databases">
        <title>FDA dAtabase for Regulatory Grade micrObial Sequences (FDA-ARGOS): Supporting development and validation of Infectious Disease Dx tests.</title>
        <authorList>
            <person name="Blissenbach B."/>
            <person name="Krut O."/>
            <person name="Tallon L."/>
            <person name="Sadzewicz L."/>
            <person name="Zhao X."/>
            <person name="Boylan J."/>
            <person name="Ott S."/>
            <person name="Bowen H."/>
            <person name="Vavikolanu K."/>
            <person name="Mehta A."/>
            <person name="Aluvathingal J."/>
            <person name="Nadendla S."/>
            <person name="Yan Y."/>
            <person name="Sichtig H."/>
        </authorList>
    </citation>
    <scope>NUCLEOTIDE SEQUENCE [LARGE SCALE GENOMIC DNA]</scope>
    <source>
        <strain evidence="14 16">FDAARGOS_1082</strain>
    </source>
</reference>
<dbReference type="InterPro" id="IPR043142">
    <property type="entry name" value="PapC-like_C_sf"/>
</dbReference>
<keyword evidence="7 9" id="KW-0472">Membrane</keyword>
<sequence length="792" mass="85691">MFARCVSFSFTAFLLSLFPVAALSATKEGAVAFDIKTLEGLGYSAELANFFSQQDKFLPGQHDVAIIVNANKTYHVAATFDSEGNLCVDRNLLIALKLRHKDSGDSCENLEALWPGVAIKSFPGQFRVEMTLPQEAFDPEMESSDYQSGGHALLLNYNLFGQRIETNSDNLNLFQGQFQPGINLYNWVLRNRGSYTYNQGVGHYDNQETYALRAVESLKSVVQLGEFGLVGDTYSGLPIVGTQLYSDNAQLNNTQLVVPIEGIANTNATIEIRQRGRVIYRTVVPPGPFSLSNISNFSSGVVTDVDVIEEDGTQQHFTVSNSLDPNFEQQATTYQLGLGRYRDSLNESETKSPLLASGEASFSPVNALRVTSAGLVSPDYQNLSVQNLYSGLESAWFSAAASYSNTKDAGQGYQLTLQNQVAINGNLSASLSTLYDSSSYWSPDNALSSGNNLNELKYGKLKNSTSAAVSWAHPRWGAFSYVLSNNMYYQAADSVSHTFSASEQFGRVTTTLSFQSTSQGQNSVYIGINMPLGNGSLSGRMQRNNGNMTLGSTYQGRWGDNKGYQVGITGSDSQRRINGALNMNTAYSQLAGGVSQATNNSRSAYVSANGSMAYANNTFATSSSAIGDTFAVINVPSQSDLRVSSPGSGTSITDYAGTTLLPSVMPYTTSKAQISTKTLPLNIRLNSTSTDLKMTRGTVATRNFEATETRQLLLSIRDSNGEMLPIGANVLDEKGNFLGTIIGDGNFMLENKAIGATLRVKATNRSECIVSYVEPEKFDPDALYEVADAVCH</sequence>
<feature type="signal peptide" evidence="10">
    <location>
        <begin position="1"/>
        <end position="21"/>
    </location>
</feature>
<evidence type="ECO:0000256" key="8">
    <source>
        <dbReference type="ARBA" id="ARBA00023237"/>
    </source>
</evidence>
<dbReference type="Gene3D" id="3.10.20.410">
    <property type="match status" value="1"/>
</dbReference>
<dbReference type="InterPro" id="IPR025885">
    <property type="entry name" value="PapC_N"/>
</dbReference>
<reference evidence="13 15" key="1">
    <citation type="submission" date="2015-03" db="EMBL/GenBank/DDBJ databases">
        <authorList>
            <person name="Murphy D."/>
        </authorList>
    </citation>
    <scope>NUCLEOTIDE SEQUENCE [LARGE SCALE GENOMIC DNA]</scope>
    <source>
        <strain evidence="13 15">IP26249</strain>
    </source>
</reference>
<dbReference type="InterPro" id="IPR018030">
    <property type="entry name" value="Fimbrial_membr_usher_CS"/>
</dbReference>
<dbReference type="RefSeq" id="WP_005166217.1">
    <property type="nucleotide sequence ID" value="NZ_CGBC01000075.1"/>
</dbReference>
<keyword evidence="6 10" id="KW-0732">Signal</keyword>
<dbReference type="GeneID" id="31409545"/>
<dbReference type="Gene3D" id="2.60.40.2610">
    <property type="entry name" value="Outer membrane usher protein FimD, plug domain"/>
    <property type="match status" value="1"/>
</dbReference>
<accession>A0A0E1NIJ6</accession>
<dbReference type="Pfam" id="PF13953">
    <property type="entry name" value="PapC_C"/>
    <property type="match status" value="1"/>
</dbReference>
<organism evidence="13 15">
    <name type="scientific">Yersinia enterocolitica</name>
    <dbReference type="NCBI Taxonomy" id="630"/>
    <lineage>
        <taxon>Bacteria</taxon>
        <taxon>Pseudomonadati</taxon>
        <taxon>Pseudomonadota</taxon>
        <taxon>Gammaproteobacteria</taxon>
        <taxon>Enterobacterales</taxon>
        <taxon>Yersiniaceae</taxon>
        <taxon>Yersinia</taxon>
    </lineage>
</organism>
<evidence type="ECO:0000259" key="12">
    <source>
        <dbReference type="Pfam" id="PF13954"/>
    </source>
</evidence>
<evidence type="ECO:0000313" key="15">
    <source>
        <dbReference type="Proteomes" id="UP000048841"/>
    </source>
</evidence>
<name>A0A0E1NIJ6_YEREN</name>
<dbReference type="GO" id="GO:0009279">
    <property type="term" value="C:cell outer membrane"/>
    <property type="evidence" value="ECO:0007669"/>
    <property type="project" value="UniProtKB-SubCell"/>
</dbReference>
<dbReference type="PANTHER" id="PTHR30451">
    <property type="entry name" value="OUTER MEMBRANE USHER PROTEIN"/>
    <property type="match status" value="1"/>
</dbReference>
<feature type="domain" description="PapC N-terminal" evidence="12">
    <location>
        <begin position="33"/>
        <end position="159"/>
    </location>
</feature>
<dbReference type="InterPro" id="IPR000015">
    <property type="entry name" value="Fimb_usher"/>
</dbReference>
<evidence type="ECO:0000256" key="4">
    <source>
        <dbReference type="ARBA" id="ARBA00022452"/>
    </source>
</evidence>
<dbReference type="AlphaFoldDB" id="A0A0E1NIJ6"/>
<evidence type="ECO:0000313" key="13">
    <source>
        <dbReference type="EMBL" id="CFQ68873.1"/>
    </source>
</evidence>
<dbReference type="EMBL" id="CP068146">
    <property type="protein sequence ID" value="QQU46457.1"/>
    <property type="molecule type" value="Genomic_DNA"/>
</dbReference>
<dbReference type="KEGG" id="yet:CH48_3260"/>
<dbReference type="GO" id="GO:0009297">
    <property type="term" value="P:pilus assembly"/>
    <property type="evidence" value="ECO:0007669"/>
    <property type="project" value="InterPro"/>
</dbReference>
<evidence type="ECO:0000256" key="10">
    <source>
        <dbReference type="SAM" id="SignalP"/>
    </source>
</evidence>
<evidence type="ECO:0000256" key="5">
    <source>
        <dbReference type="ARBA" id="ARBA00022692"/>
    </source>
</evidence>
<keyword evidence="9" id="KW-1029">Fimbrium biogenesis</keyword>
<dbReference type="Pfam" id="PF13954">
    <property type="entry name" value="PapC_N"/>
    <property type="match status" value="1"/>
</dbReference>
<protein>
    <submittedName>
        <fullName evidence="14">Fimbrial biogenesis outer membrane usher protein</fullName>
    </submittedName>
    <submittedName>
        <fullName evidence="13">Outer membrane fimbrial usher protein</fullName>
    </submittedName>
</protein>
<evidence type="ECO:0000256" key="9">
    <source>
        <dbReference type="RuleBase" id="RU003884"/>
    </source>
</evidence>
<comment type="subcellular location">
    <subcellularLocation>
        <location evidence="1 9">Cell outer membrane</location>
        <topology evidence="1 9">Multi-pass membrane protein</topology>
    </subcellularLocation>
</comment>
<dbReference type="EMBL" id="CGBR01000024">
    <property type="protein sequence ID" value="CFQ68873.1"/>
    <property type="molecule type" value="Genomic_DNA"/>
</dbReference>
<evidence type="ECO:0000256" key="2">
    <source>
        <dbReference type="ARBA" id="ARBA00008064"/>
    </source>
</evidence>
<dbReference type="InterPro" id="IPR042186">
    <property type="entry name" value="FimD_plug_dom"/>
</dbReference>